<keyword evidence="6" id="KW-0547">Nucleotide-binding</keyword>
<evidence type="ECO:0000256" key="6">
    <source>
        <dbReference type="ARBA" id="ARBA00022741"/>
    </source>
</evidence>
<keyword evidence="2" id="KW-1003">Cell membrane</keyword>
<dbReference type="SUPFAM" id="SSF158472">
    <property type="entry name" value="HAMP domain-like"/>
    <property type="match status" value="1"/>
</dbReference>
<keyword evidence="5 12" id="KW-0812">Transmembrane</keyword>
<dbReference type="SMART" id="SM00471">
    <property type="entry name" value="HDc"/>
    <property type="match status" value="1"/>
</dbReference>
<dbReference type="Pfam" id="PF13487">
    <property type="entry name" value="HD_5"/>
    <property type="match status" value="1"/>
</dbReference>
<dbReference type="InterPro" id="IPR003018">
    <property type="entry name" value="GAF"/>
</dbReference>
<dbReference type="Gene3D" id="3.30.450.40">
    <property type="match status" value="1"/>
</dbReference>
<evidence type="ECO:0000259" key="13">
    <source>
        <dbReference type="PROSITE" id="PS50112"/>
    </source>
</evidence>
<evidence type="ECO:0000259" key="14">
    <source>
        <dbReference type="PROSITE" id="PS50113"/>
    </source>
</evidence>
<feature type="domain" description="HAMP" evidence="15">
    <location>
        <begin position="306"/>
        <end position="359"/>
    </location>
</feature>
<proteinExistence type="predicted"/>
<keyword evidence="17" id="KW-0378">Hydrolase</keyword>
<dbReference type="SMART" id="SM00304">
    <property type="entry name" value="HAMP"/>
    <property type="match status" value="1"/>
</dbReference>
<dbReference type="Pfam" id="PF02743">
    <property type="entry name" value="dCache_1"/>
    <property type="match status" value="1"/>
</dbReference>
<dbReference type="PANTHER" id="PTHR45228">
    <property type="entry name" value="CYCLIC DI-GMP PHOSPHODIESTERASE TM_0186-RELATED"/>
    <property type="match status" value="1"/>
</dbReference>
<dbReference type="Pfam" id="PF08447">
    <property type="entry name" value="PAS_3"/>
    <property type="match status" value="1"/>
</dbReference>
<keyword evidence="7" id="KW-0418">Kinase</keyword>
<dbReference type="InterPro" id="IPR033479">
    <property type="entry name" value="dCache_1"/>
</dbReference>
<dbReference type="InterPro" id="IPR037522">
    <property type="entry name" value="HD_GYP_dom"/>
</dbReference>
<evidence type="ECO:0000256" key="5">
    <source>
        <dbReference type="ARBA" id="ARBA00022692"/>
    </source>
</evidence>
<evidence type="ECO:0000256" key="3">
    <source>
        <dbReference type="ARBA" id="ARBA00022553"/>
    </source>
</evidence>
<dbReference type="CDD" id="cd12915">
    <property type="entry name" value="PDC2_DGC_like"/>
    <property type="match status" value="1"/>
</dbReference>
<keyword evidence="11 12" id="KW-0472">Membrane</keyword>
<comment type="subcellular location">
    <subcellularLocation>
        <location evidence="1">Cell membrane</location>
        <topology evidence="1">Multi-pass membrane protein</topology>
    </subcellularLocation>
</comment>
<feature type="domain" description="HD-GYP" evidence="16">
    <location>
        <begin position="667"/>
        <end position="851"/>
    </location>
</feature>
<dbReference type="RefSeq" id="WP_104373004.1">
    <property type="nucleotide sequence ID" value="NZ_BFAV01000150.1"/>
</dbReference>
<keyword evidence="3" id="KW-0597">Phosphoprotein</keyword>
<dbReference type="CDD" id="cd00077">
    <property type="entry name" value="HDc"/>
    <property type="match status" value="1"/>
</dbReference>
<evidence type="ECO:0000259" key="15">
    <source>
        <dbReference type="PROSITE" id="PS50885"/>
    </source>
</evidence>
<keyword evidence="8" id="KW-0067">ATP-binding</keyword>
<evidence type="ECO:0000256" key="7">
    <source>
        <dbReference type="ARBA" id="ARBA00022777"/>
    </source>
</evidence>
<dbReference type="GO" id="GO:0005886">
    <property type="term" value="C:plasma membrane"/>
    <property type="evidence" value="ECO:0007669"/>
    <property type="project" value="UniProtKB-SubCell"/>
</dbReference>
<comment type="caution">
    <text evidence="17">The sequence shown here is derived from an EMBL/GenBank/DDBJ whole genome shotgun (WGS) entry which is preliminary data.</text>
</comment>
<dbReference type="SUPFAM" id="SSF103190">
    <property type="entry name" value="Sensory domain-like"/>
    <property type="match status" value="1"/>
</dbReference>
<dbReference type="SMART" id="SM00091">
    <property type="entry name" value="PAS"/>
    <property type="match status" value="1"/>
</dbReference>
<dbReference type="GO" id="GO:0016301">
    <property type="term" value="F:kinase activity"/>
    <property type="evidence" value="ECO:0007669"/>
    <property type="project" value="UniProtKB-KW"/>
</dbReference>
<dbReference type="PROSITE" id="PS50885">
    <property type="entry name" value="HAMP"/>
    <property type="match status" value="1"/>
</dbReference>
<dbReference type="Proteomes" id="UP000239549">
    <property type="component" value="Unassembled WGS sequence"/>
</dbReference>
<evidence type="ECO:0000256" key="2">
    <source>
        <dbReference type="ARBA" id="ARBA00022475"/>
    </source>
</evidence>
<gene>
    <name evidence="17" type="ORF">DCCM_3959</name>
</gene>
<sequence>MKGFNFSGIRFRLLLLVVLAVLPAFALTVYTASEQREQANSMARREALGLVRMASGEQEELISGARQLLELMVQLPDVRGGDNAACNRLFEKVLSQHPHYVAFGLIKPDGSVLSVPVASGPLNLADRNYFKKAVAIKQFAIGDYQINRITGKPTLTLACPVVDGDRAIAVLFTSIDLNWLNRLASKTDLPPGSSIVMIDRNGTVLSRYPNPEKWVGKTMPEVSIIKTVLSLQEEGTVMSTGLEGTPKLYAYKPLEGIGRDAGIFIYTGIPKDIIFAGANRILYRNLAAMGLFAAIAAFLAWFGGKLFFLQRIKALLETTRRLARGDLNARTELPYGGDELGQLSRAFDDMAVALEQRDLQLGEANARYRALVEQIPAITYISTAGSAIIIRYISPQIEKILGYKAAEFIDNPGMWLDKIVPEDRRQVLEQRQTFHASGKPLSSEYRMLASDNRVVWLHDEARAVSGANDGPQFMQGVILDITGHKEAVKHAQLRYERLQALRSIDLAITGSLDLRVTFNVILDQVTSQLGVDASSIMLLNSYTQYLEFAAGRGFRTAGIKNTVRRMGEGNPGNVAMLRQNIHIPNLQEARQSFSRYELLLGEEFVAYYGVPLIAKGQVKGVLEIFHRSSLSPDQEWLEFLNTLAGQAAIAIENASLFNDLQRSNIELTLAYDATIEGWARALDLRDRETKGHSRRVTEMTVCLGQAMGMSEAALAHVRRGALLHDIGKMGIPDHILLKPGPLTDEEWEVMRRHPVYAYEMLSPIAYLLPALDIPYCHHEKWDGSGYPRGLRGEQIPLPARIFALVDVWDALCSDRPYRRAWPKEKAREHIKSLAGTHFDRDVVELFLTMEW</sequence>
<evidence type="ECO:0000256" key="11">
    <source>
        <dbReference type="ARBA" id="ARBA00023136"/>
    </source>
</evidence>
<dbReference type="Pfam" id="PF00672">
    <property type="entry name" value="HAMP"/>
    <property type="match status" value="1"/>
</dbReference>
<dbReference type="GO" id="GO:0000160">
    <property type="term" value="P:phosphorelay signal transduction system"/>
    <property type="evidence" value="ECO:0007669"/>
    <property type="project" value="UniProtKB-KW"/>
</dbReference>
<dbReference type="PANTHER" id="PTHR45228:SF1">
    <property type="entry name" value="CYCLIC DI-GMP PHOSPHODIESTERASE TM_0186"/>
    <property type="match status" value="1"/>
</dbReference>
<dbReference type="Pfam" id="PF01590">
    <property type="entry name" value="GAF"/>
    <property type="match status" value="1"/>
</dbReference>
<dbReference type="InterPro" id="IPR000700">
    <property type="entry name" value="PAS-assoc_C"/>
</dbReference>
<dbReference type="CDD" id="cd00130">
    <property type="entry name" value="PAS"/>
    <property type="match status" value="1"/>
</dbReference>
<evidence type="ECO:0000256" key="1">
    <source>
        <dbReference type="ARBA" id="ARBA00004651"/>
    </source>
</evidence>
<keyword evidence="18" id="KW-1185">Reference proteome</keyword>
<dbReference type="InterPro" id="IPR029151">
    <property type="entry name" value="Sensor-like_sf"/>
</dbReference>
<feature type="transmembrane region" description="Helical" evidence="12">
    <location>
        <begin position="281"/>
        <end position="303"/>
    </location>
</feature>
<evidence type="ECO:0000259" key="16">
    <source>
        <dbReference type="PROSITE" id="PS51832"/>
    </source>
</evidence>
<evidence type="ECO:0000256" key="4">
    <source>
        <dbReference type="ARBA" id="ARBA00022679"/>
    </source>
</evidence>
<reference evidence="18" key="1">
    <citation type="submission" date="2018-02" db="EMBL/GenBank/DDBJ databases">
        <title>Genome sequence of Desulfocucumis palustris strain NAW-5.</title>
        <authorList>
            <person name="Watanabe M."/>
            <person name="Kojima H."/>
            <person name="Fukui M."/>
        </authorList>
    </citation>
    <scope>NUCLEOTIDE SEQUENCE [LARGE SCALE GENOMIC DNA]</scope>
    <source>
        <strain evidence="18">NAW-5</strain>
    </source>
</reference>
<organism evidence="17 18">
    <name type="scientific">Desulfocucumis palustris</name>
    <dbReference type="NCBI Taxonomy" id="1898651"/>
    <lineage>
        <taxon>Bacteria</taxon>
        <taxon>Bacillati</taxon>
        <taxon>Bacillota</taxon>
        <taxon>Clostridia</taxon>
        <taxon>Eubacteriales</taxon>
        <taxon>Desulfocucumaceae</taxon>
        <taxon>Desulfocucumis</taxon>
    </lineage>
</organism>
<dbReference type="InterPro" id="IPR029016">
    <property type="entry name" value="GAF-like_dom_sf"/>
</dbReference>
<evidence type="ECO:0000313" key="17">
    <source>
        <dbReference type="EMBL" id="GBF34839.1"/>
    </source>
</evidence>
<dbReference type="Gene3D" id="1.10.3210.10">
    <property type="entry name" value="Hypothetical protein af1432"/>
    <property type="match status" value="1"/>
</dbReference>
<evidence type="ECO:0000256" key="10">
    <source>
        <dbReference type="ARBA" id="ARBA00023012"/>
    </source>
</evidence>
<dbReference type="Gene3D" id="6.10.340.10">
    <property type="match status" value="1"/>
</dbReference>
<protein>
    <submittedName>
        <fullName evidence="17">HD-hydrolase domain</fullName>
    </submittedName>
</protein>
<feature type="domain" description="PAC" evidence="14">
    <location>
        <begin position="441"/>
        <end position="493"/>
    </location>
</feature>
<dbReference type="CDD" id="cd06225">
    <property type="entry name" value="HAMP"/>
    <property type="match status" value="1"/>
</dbReference>
<dbReference type="InterPro" id="IPR003660">
    <property type="entry name" value="HAMP_dom"/>
</dbReference>
<dbReference type="InterPro" id="IPR000014">
    <property type="entry name" value="PAS"/>
</dbReference>
<dbReference type="NCBIfam" id="TIGR00229">
    <property type="entry name" value="sensory_box"/>
    <property type="match status" value="1"/>
</dbReference>
<evidence type="ECO:0000256" key="12">
    <source>
        <dbReference type="SAM" id="Phobius"/>
    </source>
</evidence>
<dbReference type="GO" id="GO:0016787">
    <property type="term" value="F:hydrolase activity"/>
    <property type="evidence" value="ECO:0007669"/>
    <property type="project" value="UniProtKB-KW"/>
</dbReference>
<dbReference type="SUPFAM" id="SSF109604">
    <property type="entry name" value="HD-domain/PDEase-like"/>
    <property type="match status" value="1"/>
</dbReference>
<dbReference type="GO" id="GO:0005524">
    <property type="term" value="F:ATP binding"/>
    <property type="evidence" value="ECO:0007669"/>
    <property type="project" value="UniProtKB-KW"/>
</dbReference>
<dbReference type="InterPro" id="IPR001610">
    <property type="entry name" value="PAC"/>
</dbReference>
<dbReference type="InterPro" id="IPR035965">
    <property type="entry name" value="PAS-like_dom_sf"/>
</dbReference>
<dbReference type="EMBL" id="BFAV01000150">
    <property type="protein sequence ID" value="GBF34839.1"/>
    <property type="molecule type" value="Genomic_DNA"/>
</dbReference>
<dbReference type="CDD" id="cd12914">
    <property type="entry name" value="PDC1_DGC_like"/>
    <property type="match status" value="1"/>
</dbReference>
<accession>A0A2L2XEP8</accession>
<dbReference type="InterPro" id="IPR052020">
    <property type="entry name" value="Cyclic_di-GMP/3'3'-cGAMP_PDE"/>
</dbReference>
<feature type="domain" description="PAS" evidence="13">
    <location>
        <begin position="364"/>
        <end position="438"/>
    </location>
</feature>
<dbReference type="OrthoDB" id="9798833at2"/>
<keyword evidence="10" id="KW-0902">Two-component regulatory system</keyword>
<keyword evidence="9 12" id="KW-1133">Transmembrane helix</keyword>
<dbReference type="Gene3D" id="3.30.450.20">
    <property type="entry name" value="PAS domain"/>
    <property type="match status" value="3"/>
</dbReference>
<evidence type="ECO:0000256" key="9">
    <source>
        <dbReference type="ARBA" id="ARBA00022989"/>
    </source>
</evidence>
<keyword evidence="4" id="KW-0808">Transferase</keyword>
<evidence type="ECO:0000313" key="18">
    <source>
        <dbReference type="Proteomes" id="UP000239549"/>
    </source>
</evidence>
<dbReference type="InterPro" id="IPR013655">
    <property type="entry name" value="PAS_fold_3"/>
</dbReference>
<evidence type="ECO:0000256" key="8">
    <source>
        <dbReference type="ARBA" id="ARBA00022840"/>
    </source>
</evidence>
<dbReference type="SUPFAM" id="SSF55781">
    <property type="entry name" value="GAF domain-like"/>
    <property type="match status" value="1"/>
</dbReference>
<name>A0A2L2XEP8_9FIRM</name>
<dbReference type="SUPFAM" id="SSF55785">
    <property type="entry name" value="PYP-like sensor domain (PAS domain)"/>
    <property type="match status" value="1"/>
</dbReference>
<dbReference type="PROSITE" id="PS51832">
    <property type="entry name" value="HD_GYP"/>
    <property type="match status" value="1"/>
</dbReference>
<dbReference type="InterPro" id="IPR003607">
    <property type="entry name" value="HD/PDEase_dom"/>
</dbReference>
<dbReference type="SMART" id="SM00086">
    <property type="entry name" value="PAC"/>
    <property type="match status" value="1"/>
</dbReference>
<dbReference type="SMART" id="SM00065">
    <property type="entry name" value="GAF"/>
    <property type="match status" value="1"/>
</dbReference>
<dbReference type="PROSITE" id="PS50113">
    <property type="entry name" value="PAC"/>
    <property type="match status" value="1"/>
</dbReference>
<dbReference type="PROSITE" id="PS50112">
    <property type="entry name" value="PAS"/>
    <property type="match status" value="1"/>
</dbReference>
<dbReference type="AlphaFoldDB" id="A0A2L2XEP8"/>